<proteinExistence type="predicted"/>
<dbReference type="RefSeq" id="WP_125429063.1">
    <property type="nucleotide sequence ID" value="NZ_RWIS01000005.1"/>
</dbReference>
<evidence type="ECO:0000313" key="2">
    <source>
        <dbReference type="Proteomes" id="UP000280066"/>
    </source>
</evidence>
<gene>
    <name evidence="1" type="ORF">EI290_09490</name>
</gene>
<dbReference type="Proteomes" id="UP000280066">
    <property type="component" value="Unassembled WGS sequence"/>
</dbReference>
<protein>
    <submittedName>
        <fullName evidence="1">Uncharacterized protein</fullName>
    </submittedName>
</protein>
<dbReference type="EMBL" id="RWIS01000005">
    <property type="protein sequence ID" value="RSK33928.1"/>
    <property type="molecule type" value="Genomic_DNA"/>
</dbReference>
<comment type="caution">
    <text evidence="1">The sequence shown here is derived from an EMBL/GenBank/DDBJ whole genome shotgun (WGS) entry which is preliminary data.</text>
</comment>
<organism evidence="1 2">
    <name type="scientific">Hymenobacter metallilatus</name>
    <dbReference type="NCBI Taxonomy" id="2493666"/>
    <lineage>
        <taxon>Bacteria</taxon>
        <taxon>Pseudomonadati</taxon>
        <taxon>Bacteroidota</taxon>
        <taxon>Cytophagia</taxon>
        <taxon>Cytophagales</taxon>
        <taxon>Hymenobacteraceae</taxon>
        <taxon>Hymenobacter</taxon>
    </lineage>
</organism>
<name>A0A3R9MKG1_9BACT</name>
<keyword evidence="2" id="KW-1185">Reference proteome</keyword>
<dbReference type="AlphaFoldDB" id="A0A3R9MKG1"/>
<evidence type="ECO:0000313" key="1">
    <source>
        <dbReference type="EMBL" id="RSK33928.1"/>
    </source>
</evidence>
<sequence length="75" mass="8613">MHLVTTTPKPTVNLTELARVEQLMPAAVVAAAPLEQLEARRWQINFDHPSYAEETAYVVEREARRRARPMMVPTR</sequence>
<accession>A0A3R9MKG1</accession>
<reference evidence="1 2" key="1">
    <citation type="submission" date="2018-12" db="EMBL/GenBank/DDBJ databases">
        <authorList>
            <person name="Feng G."/>
            <person name="Zhu H."/>
        </authorList>
    </citation>
    <scope>NUCLEOTIDE SEQUENCE [LARGE SCALE GENOMIC DNA]</scope>
    <source>
        <strain evidence="1 2">9PBR-2</strain>
    </source>
</reference>